<organism evidence="1 2">
    <name type="scientific">Camellia lanceoleosa</name>
    <dbReference type="NCBI Taxonomy" id="1840588"/>
    <lineage>
        <taxon>Eukaryota</taxon>
        <taxon>Viridiplantae</taxon>
        <taxon>Streptophyta</taxon>
        <taxon>Embryophyta</taxon>
        <taxon>Tracheophyta</taxon>
        <taxon>Spermatophyta</taxon>
        <taxon>Magnoliopsida</taxon>
        <taxon>eudicotyledons</taxon>
        <taxon>Gunneridae</taxon>
        <taxon>Pentapetalae</taxon>
        <taxon>asterids</taxon>
        <taxon>Ericales</taxon>
        <taxon>Theaceae</taxon>
        <taxon>Camellia</taxon>
    </lineage>
</organism>
<proteinExistence type="predicted"/>
<keyword evidence="1" id="KW-0687">Ribonucleoprotein</keyword>
<evidence type="ECO:0000313" key="1">
    <source>
        <dbReference type="EMBL" id="KAI7991211.1"/>
    </source>
</evidence>
<protein>
    <submittedName>
        <fullName evidence="1">110 kDa U5 small nuclear ribonucleoprotein component CLO</fullName>
    </submittedName>
</protein>
<sequence>MLCNGVLCLIIGSETKLADVDLALAVKCHENSYGETSPNALQYYYFDSDNLVEEAAGGGSAGKSFRERDKEGFSKSKAFLPVIESFGFETDLRYHTQGSFNTWLGMSKDVSINKVFDEAMVVELSQQATDLH</sequence>
<keyword evidence="2" id="KW-1185">Reference proteome</keyword>
<gene>
    <name evidence="1" type="ORF">LOK49_LG12G02812</name>
</gene>
<name>A0ACC0FR35_9ERIC</name>
<dbReference type="Proteomes" id="UP001060215">
    <property type="component" value="Chromosome 13"/>
</dbReference>
<accession>A0ACC0FR35</accession>
<evidence type="ECO:0000313" key="2">
    <source>
        <dbReference type="Proteomes" id="UP001060215"/>
    </source>
</evidence>
<dbReference type="EMBL" id="CM045770">
    <property type="protein sequence ID" value="KAI7991211.1"/>
    <property type="molecule type" value="Genomic_DNA"/>
</dbReference>
<comment type="caution">
    <text evidence="1">The sequence shown here is derived from an EMBL/GenBank/DDBJ whole genome shotgun (WGS) entry which is preliminary data.</text>
</comment>
<reference evidence="1 2" key="1">
    <citation type="journal article" date="2022" name="Plant J.">
        <title>Chromosome-level genome of Camellia lanceoleosa provides a valuable resource for understanding genome evolution and self-incompatibility.</title>
        <authorList>
            <person name="Gong W."/>
            <person name="Xiao S."/>
            <person name="Wang L."/>
            <person name="Liao Z."/>
            <person name="Chang Y."/>
            <person name="Mo W."/>
            <person name="Hu G."/>
            <person name="Li W."/>
            <person name="Zhao G."/>
            <person name="Zhu H."/>
            <person name="Hu X."/>
            <person name="Ji K."/>
            <person name="Xiang X."/>
            <person name="Song Q."/>
            <person name="Yuan D."/>
            <person name="Jin S."/>
            <person name="Zhang L."/>
        </authorList>
    </citation>
    <scope>NUCLEOTIDE SEQUENCE [LARGE SCALE GENOMIC DNA]</scope>
    <source>
        <strain evidence="1">SQ_2022a</strain>
    </source>
</reference>